<organism evidence="2 3">
    <name type="scientific">Trachymyrmex septentrionalis</name>
    <dbReference type="NCBI Taxonomy" id="34720"/>
    <lineage>
        <taxon>Eukaryota</taxon>
        <taxon>Metazoa</taxon>
        <taxon>Ecdysozoa</taxon>
        <taxon>Arthropoda</taxon>
        <taxon>Hexapoda</taxon>
        <taxon>Insecta</taxon>
        <taxon>Pterygota</taxon>
        <taxon>Neoptera</taxon>
        <taxon>Endopterygota</taxon>
        <taxon>Hymenoptera</taxon>
        <taxon>Apocrita</taxon>
        <taxon>Aculeata</taxon>
        <taxon>Formicoidea</taxon>
        <taxon>Formicidae</taxon>
        <taxon>Myrmicinae</taxon>
        <taxon>Trachymyrmex</taxon>
    </lineage>
</organism>
<proteinExistence type="predicted"/>
<feature type="non-terminal residue" evidence="2">
    <location>
        <position position="1"/>
    </location>
</feature>
<name>A0A151JUS9_9HYME</name>
<evidence type="ECO:0000313" key="2">
    <source>
        <dbReference type="EMBL" id="KYN36168.1"/>
    </source>
</evidence>
<feature type="transmembrane region" description="Helical" evidence="1">
    <location>
        <begin position="44"/>
        <end position="66"/>
    </location>
</feature>
<reference evidence="2 3" key="1">
    <citation type="submission" date="2016-03" db="EMBL/GenBank/DDBJ databases">
        <title>Trachymyrmex septentrionalis WGS genome.</title>
        <authorList>
            <person name="Nygaard S."/>
            <person name="Hu H."/>
            <person name="Boomsma J."/>
            <person name="Zhang G."/>
        </authorList>
    </citation>
    <scope>NUCLEOTIDE SEQUENCE [LARGE SCALE GENOMIC DNA]</scope>
    <source>
        <strain evidence="2">Tsep2-gDNA-1</strain>
        <tissue evidence="2">Whole body</tissue>
    </source>
</reference>
<dbReference type="Proteomes" id="UP000078541">
    <property type="component" value="Unassembled WGS sequence"/>
</dbReference>
<keyword evidence="1" id="KW-1133">Transmembrane helix</keyword>
<keyword evidence="3" id="KW-1185">Reference proteome</keyword>
<accession>A0A151JUS9</accession>
<gene>
    <name evidence="2" type="ORF">ALC56_09479</name>
</gene>
<feature type="transmembrane region" description="Helical" evidence="1">
    <location>
        <begin position="17"/>
        <end position="38"/>
    </location>
</feature>
<protein>
    <submittedName>
        <fullName evidence="2">Uncharacterized protein</fullName>
    </submittedName>
</protein>
<evidence type="ECO:0000313" key="3">
    <source>
        <dbReference type="Proteomes" id="UP000078541"/>
    </source>
</evidence>
<evidence type="ECO:0000256" key="1">
    <source>
        <dbReference type="SAM" id="Phobius"/>
    </source>
</evidence>
<feature type="transmembrane region" description="Helical" evidence="1">
    <location>
        <begin position="98"/>
        <end position="119"/>
    </location>
</feature>
<feature type="transmembrane region" description="Helical" evidence="1">
    <location>
        <begin position="148"/>
        <end position="173"/>
    </location>
</feature>
<keyword evidence="1" id="KW-0472">Membrane</keyword>
<keyword evidence="1" id="KW-0812">Transmembrane</keyword>
<dbReference type="EMBL" id="KQ981748">
    <property type="protein sequence ID" value="KYN36168.1"/>
    <property type="molecule type" value="Genomic_DNA"/>
</dbReference>
<sequence length="178" mass="21206">LCMIEYPRGRPRAYLSYLYALAKWSSLTYFCYYPIYVWHVKENVLFTSDFIPLGTITLILISLSRFKELKTCLRKLAIVDDSLEALGAPKEYQRLRNWIIRIIVGWIVYIFYQFSWNYFVNISVSHHDVNVLWSLMLNTFLYHYSENVIILSVPISAAILGLVLYYTCVYIYFVSYFY</sequence>
<dbReference type="AlphaFoldDB" id="A0A151JUS9"/>